<dbReference type="Proteomes" id="UP001595685">
    <property type="component" value="Unassembled WGS sequence"/>
</dbReference>
<evidence type="ECO:0000313" key="2">
    <source>
        <dbReference type="Proteomes" id="UP001595685"/>
    </source>
</evidence>
<keyword evidence="2" id="KW-1185">Reference proteome</keyword>
<proteinExistence type="predicted"/>
<dbReference type="EMBL" id="JBHRWW010000001">
    <property type="protein sequence ID" value="MFC3686761.1"/>
    <property type="molecule type" value="Genomic_DNA"/>
</dbReference>
<protein>
    <recommendedName>
        <fullName evidence="3">Ferrous iron transport protein A</fullName>
    </recommendedName>
</protein>
<accession>A0ABV7WDX4</accession>
<sequence length="87" mass="9312">MDPSVAAGLPGWVGRRVVVRHLLPDGRATDVLGTLVAVDGTRLEVRRDRLHAGEDESARVVRVALGAVLLAKPVPPPPVRRPAGDRR</sequence>
<dbReference type="RefSeq" id="WP_340289114.1">
    <property type="nucleotide sequence ID" value="NZ_JBBEOI010000005.1"/>
</dbReference>
<organism evidence="1 2">
    <name type="scientific">Aquipuribacter hungaricus</name>
    <dbReference type="NCBI Taxonomy" id="545624"/>
    <lineage>
        <taxon>Bacteria</taxon>
        <taxon>Bacillati</taxon>
        <taxon>Actinomycetota</taxon>
        <taxon>Actinomycetes</taxon>
        <taxon>Micrococcales</taxon>
        <taxon>Intrasporangiaceae</taxon>
        <taxon>Aquipuribacter</taxon>
    </lineage>
</organism>
<reference evidence="2" key="1">
    <citation type="journal article" date="2019" name="Int. J. Syst. Evol. Microbiol.">
        <title>The Global Catalogue of Microorganisms (GCM) 10K type strain sequencing project: providing services to taxonomists for standard genome sequencing and annotation.</title>
        <authorList>
            <consortium name="The Broad Institute Genomics Platform"/>
            <consortium name="The Broad Institute Genome Sequencing Center for Infectious Disease"/>
            <person name="Wu L."/>
            <person name="Ma J."/>
        </authorList>
    </citation>
    <scope>NUCLEOTIDE SEQUENCE [LARGE SCALE GENOMIC DNA]</scope>
    <source>
        <strain evidence="2">NCAIM B.02333</strain>
    </source>
</reference>
<name>A0ABV7WDX4_9MICO</name>
<gene>
    <name evidence="1" type="ORF">ACFOLH_00225</name>
</gene>
<comment type="caution">
    <text evidence="1">The sequence shown here is derived from an EMBL/GenBank/DDBJ whole genome shotgun (WGS) entry which is preliminary data.</text>
</comment>
<evidence type="ECO:0008006" key="3">
    <source>
        <dbReference type="Google" id="ProtNLM"/>
    </source>
</evidence>
<evidence type="ECO:0000313" key="1">
    <source>
        <dbReference type="EMBL" id="MFC3686761.1"/>
    </source>
</evidence>